<feature type="non-terminal residue" evidence="1">
    <location>
        <position position="1"/>
    </location>
</feature>
<keyword evidence="2" id="KW-1185">Reference proteome</keyword>
<evidence type="ECO:0008006" key="3">
    <source>
        <dbReference type="Google" id="ProtNLM"/>
    </source>
</evidence>
<sequence length="381" mass="43376">ATATVAAVLGAINECPENIRLRCIVLNDQVFEAITKKLAGWNDLGFTGIKDATLYRALLSKLRHRKAPTLFGKATPQDKSIRKEVNTLAKIASTIVGPVNGSDIAAISESISKGVKVTEMTQAIAYQTIKEMTIPKPRPRTEDIMGKIQKDIQAATGTAPVPEIIWRGIRNPLIPRRARNFMYMAVHGALRIGNFWKHIPNCEERVNCDFCGIEENLEHILFKCQRPWRKMVWDIVEELWLKSNPDALWLEPALGTTLGCCSFPAPSKTQRKENPVQDRLYRILMIEAGHFIWKLRCEIVIERKNEDITIPEAHGRWTHTLNRRLEKDQKLTAKRWKNNRIPRTVVLDTWNTIIKRTTDLPDDWVGETGVLVGVRPYTDFG</sequence>
<evidence type="ECO:0000313" key="2">
    <source>
        <dbReference type="Proteomes" id="UP001163846"/>
    </source>
</evidence>
<organism evidence="1 2">
    <name type="scientific">Lentinula raphanica</name>
    <dbReference type="NCBI Taxonomy" id="153919"/>
    <lineage>
        <taxon>Eukaryota</taxon>
        <taxon>Fungi</taxon>
        <taxon>Dikarya</taxon>
        <taxon>Basidiomycota</taxon>
        <taxon>Agaricomycotina</taxon>
        <taxon>Agaricomycetes</taxon>
        <taxon>Agaricomycetidae</taxon>
        <taxon>Agaricales</taxon>
        <taxon>Marasmiineae</taxon>
        <taxon>Omphalotaceae</taxon>
        <taxon>Lentinula</taxon>
    </lineage>
</organism>
<dbReference type="AlphaFoldDB" id="A0AA38P0A5"/>
<protein>
    <recommendedName>
        <fullName evidence="3">Reverse transcriptase zinc-binding domain-containing protein</fullName>
    </recommendedName>
</protein>
<reference evidence="1" key="1">
    <citation type="submission" date="2022-08" db="EMBL/GenBank/DDBJ databases">
        <authorList>
            <consortium name="DOE Joint Genome Institute"/>
            <person name="Min B."/>
            <person name="Riley R."/>
            <person name="Sierra-Patev S."/>
            <person name="Naranjo-Ortiz M."/>
            <person name="Looney B."/>
            <person name="Konkel Z."/>
            <person name="Slot J.C."/>
            <person name="Sakamoto Y."/>
            <person name="Steenwyk J.L."/>
            <person name="Rokas A."/>
            <person name="Carro J."/>
            <person name="Camarero S."/>
            <person name="Ferreira P."/>
            <person name="Molpeceres G."/>
            <person name="Ruiz-Duenas F.J."/>
            <person name="Serrano A."/>
            <person name="Henrissat B."/>
            <person name="Drula E."/>
            <person name="Hughes K.W."/>
            <person name="Mata J.L."/>
            <person name="Ishikawa N.K."/>
            <person name="Vargas-Isla R."/>
            <person name="Ushijima S."/>
            <person name="Smith C.A."/>
            <person name="Ahrendt S."/>
            <person name="Andreopoulos W."/>
            <person name="He G."/>
            <person name="Labutti K."/>
            <person name="Lipzen A."/>
            <person name="Ng V."/>
            <person name="Sandor L."/>
            <person name="Barry K."/>
            <person name="Martinez A.T."/>
            <person name="Xiao Y."/>
            <person name="Gibbons J.G."/>
            <person name="Terashima K."/>
            <person name="Hibbett D.S."/>
            <person name="Grigoriev I.V."/>
        </authorList>
    </citation>
    <scope>NUCLEOTIDE SEQUENCE</scope>
    <source>
        <strain evidence="1">TFB9207</strain>
    </source>
</reference>
<dbReference type="EMBL" id="MU806610">
    <property type="protein sequence ID" value="KAJ3833928.1"/>
    <property type="molecule type" value="Genomic_DNA"/>
</dbReference>
<name>A0AA38P0A5_9AGAR</name>
<proteinExistence type="predicted"/>
<dbReference type="Proteomes" id="UP001163846">
    <property type="component" value="Unassembled WGS sequence"/>
</dbReference>
<gene>
    <name evidence="1" type="ORF">F5878DRAFT_697925</name>
</gene>
<evidence type="ECO:0000313" key="1">
    <source>
        <dbReference type="EMBL" id="KAJ3833928.1"/>
    </source>
</evidence>
<accession>A0AA38P0A5</accession>
<comment type="caution">
    <text evidence="1">The sequence shown here is derived from an EMBL/GenBank/DDBJ whole genome shotgun (WGS) entry which is preliminary data.</text>
</comment>